<feature type="signal peptide" evidence="1">
    <location>
        <begin position="1"/>
        <end position="27"/>
    </location>
</feature>
<keyword evidence="1" id="KW-0732">Signal</keyword>
<gene>
    <name evidence="2" type="ORF">MNOR_LOCUS31214</name>
</gene>
<dbReference type="InterPro" id="IPR009832">
    <property type="entry name" value="DUF1397"/>
</dbReference>
<evidence type="ECO:0000313" key="3">
    <source>
        <dbReference type="Proteomes" id="UP001497623"/>
    </source>
</evidence>
<proteinExistence type="predicted"/>
<feature type="chain" id="PRO_5043932049" description="27 kDa hemolymph protein" evidence="1">
    <location>
        <begin position="28"/>
        <end position="301"/>
    </location>
</feature>
<sequence length="301" mass="33806">MIVISDNVLLLAAFSMFLLGRITGVMGETLDASELTDKIPPKVMKEIKQIKKPEDIPHIAKWRDRCRDDFGEQALQDIDDATKGFMPCVQEQIKFSKLKIEVERSMKKGELDVVFKKYCGRRDELMECVNNVIDSLDVCLNDQEREDINITRAAIIAGIDFTCHNDGDRIALFMGNKGQECLEEQKDNIRECFMDNVPETKEVEQAGPTSLNPEMFTINEENCQNVLAFQTCVVKNTENCTDDTPSNILESLLTQMIKVTPCWQTSQEASLTGLSHGPPHTMMSHALTLLTAALMAANIIL</sequence>
<accession>A0AAV2S382</accession>
<name>A0AAV2S382_MEGNR</name>
<dbReference type="AlphaFoldDB" id="A0AAV2S382"/>
<protein>
    <recommendedName>
        <fullName evidence="4">27 kDa hemolymph protein</fullName>
    </recommendedName>
</protein>
<dbReference type="Proteomes" id="UP001497623">
    <property type="component" value="Unassembled WGS sequence"/>
</dbReference>
<dbReference type="PANTHER" id="PTHR20997:SF2">
    <property type="entry name" value="EG:BACR42I17.2 PROTEIN-RELATED"/>
    <property type="match status" value="1"/>
</dbReference>
<dbReference type="Pfam" id="PF07165">
    <property type="entry name" value="DUF1397"/>
    <property type="match status" value="1"/>
</dbReference>
<reference evidence="2 3" key="1">
    <citation type="submission" date="2024-05" db="EMBL/GenBank/DDBJ databases">
        <authorList>
            <person name="Wallberg A."/>
        </authorList>
    </citation>
    <scope>NUCLEOTIDE SEQUENCE [LARGE SCALE GENOMIC DNA]</scope>
</reference>
<keyword evidence="3" id="KW-1185">Reference proteome</keyword>
<organism evidence="2 3">
    <name type="scientific">Meganyctiphanes norvegica</name>
    <name type="common">Northern krill</name>
    <name type="synonym">Thysanopoda norvegica</name>
    <dbReference type="NCBI Taxonomy" id="48144"/>
    <lineage>
        <taxon>Eukaryota</taxon>
        <taxon>Metazoa</taxon>
        <taxon>Ecdysozoa</taxon>
        <taxon>Arthropoda</taxon>
        <taxon>Crustacea</taxon>
        <taxon>Multicrustacea</taxon>
        <taxon>Malacostraca</taxon>
        <taxon>Eumalacostraca</taxon>
        <taxon>Eucarida</taxon>
        <taxon>Euphausiacea</taxon>
        <taxon>Euphausiidae</taxon>
        <taxon>Meganyctiphanes</taxon>
    </lineage>
</organism>
<evidence type="ECO:0000313" key="2">
    <source>
        <dbReference type="EMBL" id="CAL4153681.1"/>
    </source>
</evidence>
<evidence type="ECO:0008006" key="4">
    <source>
        <dbReference type="Google" id="ProtNLM"/>
    </source>
</evidence>
<dbReference type="PANTHER" id="PTHR20997">
    <property type="entry name" value="EG:BACR42I17.2 PROTEIN-RELATED"/>
    <property type="match status" value="1"/>
</dbReference>
<dbReference type="EMBL" id="CAXKWB010039787">
    <property type="protein sequence ID" value="CAL4153681.1"/>
    <property type="molecule type" value="Genomic_DNA"/>
</dbReference>
<evidence type="ECO:0000256" key="1">
    <source>
        <dbReference type="SAM" id="SignalP"/>
    </source>
</evidence>
<comment type="caution">
    <text evidence="2">The sequence shown here is derived from an EMBL/GenBank/DDBJ whole genome shotgun (WGS) entry which is preliminary data.</text>
</comment>